<dbReference type="InterPro" id="IPR041121">
    <property type="entry name" value="SDH_C"/>
</dbReference>
<evidence type="ECO:0000256" key="7">
    <source>
        <dbReference type="ARBA" id="ARBA00049442"/>
    </source>
</evidence>
<dbReference type="NCBIfam" id="TIGR00507">
    <property type="entry name" value="aroE"/>
    <property type="match status" value="1"/>
</dbReference>
<feature type="binding site" evidence="8">
    <location>
        <position position="237"/>
    </location>
    <ligand>
        <name>NADP(+)</name>
        <dbReference type="ChEBI" id="CHEBI:58349"/>
    </ligand>
</feature>
<comment type="function">
    <text evidence="8">Involved in the biosynthesis of the chorismate, which leads to the biosynthesis of aromatic amino acids. Catalyzes the reversible NADPH linked reduction of 3-dehydroshikimate (DHSA) to yield shikimate (SA).</text>
</comment>
<comment type="subunit">
    <text evidence="8">Homodimer.</text>
</comment>
<feature type="domain" description="SDH C-terminal" evidence="11">
    <location>
        <begin position="237"/>
        <end position="266"/>
    </location>
</feature>
<dbReference type="GO" id="GO:0009423">
    <property type="term" value="P:chorismate biosynthetic process"/>
    <property type="evidence" value="ECO:0007669"/>
    <property type="project" value="UniProtKB-UniRule"/>
</dbReference>
<evidence type="ECO:0000256" key="5">
    <source>
        <dbReference type="ARBA" id="ARBA00023002"/>
    </source>
</evidence>
<dbReference type="HAMAP" id="MF_00222">
    <property type="entry name" value="Shikimate_DH_AroE"/>
    <property type="match status" value="1"/>
</dbReference>
<evidence type="ECO:0000259" key="9">
    <source>
        <dbReference type="Pfam" id="PF01488"/>
    </source>
</evidence>
<dbReference type="InterPro" id="IPR022893">
    <property type="entry name" value="Shikimate_DH_fam"/>
</dbReference>
<reference evidence="13" key="1">
    <citation type="submission" date="2017-08" db="EMBL/GenBank/DDBJ databases">
        <title>Draft genome sequence of Lactococcus sp. strain Rs-Y01, isolated from the gut of the lower termite Reticulitermes speratus.</title>
        <authorList>
            <person name="Ohkuma M."/>
            <person name="Yuki M."/>
        </authorList>
    </citation>
    <scope>NUCLEOTIDE SEQUENCE [LARGE SCALE GENOMIC DNA]</scope>
    <source>
        <strain evidence="13">Rs-Y01</strain>
    </source>
</reference>
<comment type="pathway">
    <text evidence="1 8">Metabolic intermediate biosynthesis; chorismate biosynthesis; chorismate from D-erythrose 4-phosphate and phosphoenolpyruvate: step 4/7.</text>
</comment>
<protein>
    <recommendedName>
        <fullName evidence="2 8">Shikimate dehydrogenase (NADP(+))</fullName>
        <shortName evidence="8">SDH</shortName>
        <ecNumber evidence="2 8">1.1.1.25</ecNumber>
    </recommendedName>
</protein>
<feature type="binding site" evidence="8">
    <location>
        <position position="214"/>
    </location>
    <ligand>
        <name>NADP(+)</name>
        <dbReference type="ChEBI" id="CHEBI:58349"/>
    </ligand>
</feature>
<dbReference type="PANTHER" id="PTHR21089:SF1">
    <property type="entry name" value="BIFUNCTIONAL 3-DEHYDROQUINATE DEHYDRATASE_SHIKIMATE DEHYDROGENASE, CHLOROPLASTIC"/>
    <property type="match status" value="1"/>
</dbReference>
<gene>
    <name evidence="8" type="primary">aroE</name>
    <name evidence="12" type="ORF">RsY01_1051</name>
</gene>
<keyword evidence="4 8" id="KW-0521">NADP</keyword>
<name>A0A224XCV6_9LACT</name>
<dbReference type="PANTHER" id="PTHR21089">
    <property type="entry name" value="SHIKIMATE DEHYDROGENASE"/>
    <property type="match status" value="1"/>
</dbReference>
<dbReference type="Gene3D" id="3.40.50.720">
    <property type="entry name" value="NAD(P)-binding Rossmann-like Domain"/>
    <property type="match status" value="1"/>
</dbReference>
<dbReference type="RefSeq" id="WP_094784499.1">
    <property type="nucleotide sequence ID" value="NZ_BEDT01000002.1"/>
</dbReference>
<dbReference type="GO" id="GO:0009073">
    <property type="term" value="P:aromatic amino acid family biosynthetic process"/>
    <property type="evidence" value="ECO:0007669"/>
    <property type="project" value="UniProtKB-KW"/>
</dbReference>
<sequence length="284" mass="30780">MEINGYTKLAAVVATPIKHSLSPFIHNLAFDLVGENGVYLAFETPEADLGSVIESIKTLNMYGVNLSMPYKEAAVPYIDELSQVAKLTGAINTIVNRDGKLFGTSTDGAGFFKSLKNFKVKDSEMTVIGAGGAARSIIAEAAVQGARQITVYNRTYQPELFADYPGNIVFKPLTDLTELTGDLLVNTTSLGMDGVSLPIASDMTFPRDMLVADVIYQPIETPLLTLAKAQGNPTVNGLGMLLYQAAESFKLWTGQEMPTELILKKLEEKIDGEVKSHNHRLSQS</sequence>
<evidence type="ECO:0000313" key="12">
    <source>
        <dbReference type="EMBL" id="GAX47451.1"/>
    </source>
</evidence>
<dbReference type="Gene3D" id="3.40.50.10860">
    <property type="entry name" value="Leucine Dehydrogenase, chain A, domain 1"/>
    <property type="match status" value="1"/>
</dbReference>
<evidence type="ECO:0000256" key="1">
    <source>
        <dbReference type="ARBA" id="ARBA00004871"/>
    </source>
</evidence>
<feature type="active site" description="Proton acceptor" evidence="8">
    <location>
        <position position="71"/>
    </location>
</feature>
<proteinExistence type="inferred from homology"/>
<evidence type="ECO:0000256" key="8">
    <source>
        <dbReference type="HAMAP-Rule" id="MF_00222"/>
    </source>
</evidence>
<feature type="binding site" evidence="8">
    <location>
        <begin position="129"/>
        <end position="133"/>
    </location>
    <ligand>
        <name>NADP(+)</name>
        <dbReference type="ChEBI" id="CHEBI:58349"/>
    </ligand>
</feature>
<accession>A0A224XCV6</accession>
<evidence type="ECO:0000256" key="3">
    <source>
        <dbReference type="ARBA" id="ARBA00022605"/>
    </source>
</evidence>
<dbReference type="OrthoDB" id="9792692at2"/>
<feature type="domain" description="Shikimate dehydrogenase substrate binding N-terminal" evidence="10">
    <location>
        <begin position="12"/>
        <end position="94"/>
    </location>
</feature>
<feature type="binding site" evidence="8">
    <location>
        <position position="92"/>
    </location>
    <ligand>
        <name>shikimate</name>
        <dbReference type="ChEBI" id="CHEBI:36208"/>
    </ligand>
</feature>
<comment type="caution">
    <text evidence="12">The sequence shown here is derived from an EMBL/GenBank/DDBJ whole genome shotgun (WGS) entry which is preliminary data.</text>
</comment>
<evidence type="ECO:0000256" key="6">
    <source>
        <dbReference type="ARBA" id="ARBA00023141"/>
    </source>
</evidence>
<comment type="similarity">
    <text evidence="8">Belongs to the shikimate dehydrogenase family.</text>
</comment>
<dbReference type="SUPFAM" id="SSF51735">
    <property type="entry name" value="NAD(P)-binding Rossmann-fold domains"/>
    <property type="match status" value="1"/>
</dbReference>
<dbReference type="Proteomes" id="UP000218689">
    <property type="component" value="Unassembled WGS sequence"/>
</dbReference>
<dbReference type="InterPro" id="IPR013708">
    <property type="entry name" value="Shikimate_DH-bd_N"/>
</dbReference>
<feature type="binding site" evidence="8">
    <location>
        <position position="67"/>
    </location>
    <ligand>
        <name>shikimate</name>
        <dbReference type="ChEBI" id="CHEBI:36208"/>
    </ligand>
</feature>
<keyword evidence="13" id="KW-1185">Reference proteome</keyword>
<feature type="binding site" evidence="8">
    <location>
        <begin position="20"/>
        <end position="22"/>
    </location>
    <ligand>
        <name>shikimate</name>
        <dbReference type="ChEBI" id="CHEBI:36208"/>
    </ligand>
</feature>
<comment type="caution">
    <text evidence="8">Lacks conserved residue(s) required for the propagation of feature annotation.</text>
</comment>
<dbReference type="InterPro" id="IPR011342">
    <property type="entry name" value="Shikimate_DH"/>
</dbReference>
<feature type="domain" description="Quinate/shikimate 5-dehydrogenase/glutamyl-tRNA reductase" evidence="9">
    <location>
        <begin position="117"/>
        <end position="179"/>
    </location>
</feature>
<dbReference type="InterPro" id="IPR036291">
    <property type="entry name" value="NAD(P)-bd_dom_sf"/>
</dbReference>
<evidence type="ECO:0000256" key="4">
    <source>
        <dbReference type="ARBA" id="ARBA00022857"/>
    </source>
</evidence>
<keyword evidence="6 8" id="KW-0057">Aromatic amino acid biosynthesis</keyword>
<dbReference type="Pfam" id="PF08501">
    <property type="entry name" value="Shikimate_dh_N"/>
    <property type="match status" value="1"/>
</dbReference>
<dbReference type="UniPathway" id="UPA00053">
    <property type="reaction ID" value="UER00087"/>
</dbReference>
<keyword evidence="5 8" id="KW-0560">Oxidoreductase</keyword>
<keyword evidence="3 8" id="KW-0028">Amino-acid biosynthesis</keyword>
<dbReference type="SUPFAM" id="SSF53223">
    <property type="entry name" value="Aminoacid dehydrogenase-like, N-terminal domain"/>
    <property type="match status" value="1"/>
</dbReference>
<dbReference type="GO" id="GO:0004764">
    <property type="term" value="F:shikimate 3-dehydrogenase (NADP+) activity"/>
    <property type="evidence" value="ECO:0007669"/>
    <property type="project" value="UniProtKB-UniRule"/>
</dbReference>
<feature type="binding site" evidence="8">
    <location>
        <position position="244"/>
    </location>
    <ligand>
        <name>shikimate</name>
        <dbReference type="ChEBI" id="CHEBI:36208"/>
    </ligand>
</feature>
<evidence type="ECO:0000259" key="11">
    <source>
        <dbReference type="Pfam" id="PF18317"/>
    </source>
</evidence>
<dbReference type="CDD" id="cd01065">
    <property type="entry name" value="NAD_bind_Shikimate_DH"/>
    <property type="match status" value="1"/>
</dbReference>
<dbReference type="InterPro" id="IPR046346">
    <property type="entry name" value="Aminoacid_DH-like_N_sf"/>
</dbReference>
<dbReference type="AlphaFoldDB" id="A0A224XCV6"/>
<dbReference type="InterPro" id="IPR006151">
    <property type="entry name" value="Shikm_DH/Glu-tRNA_Rdtase"/>
</dbReference>
<evidence type="ECO:0000256" key="2">
    <source>
        <dbReference type="ARBA" id="ARBA00012962"/>
    </source>
</evidence>
<feature type="binding site" evidence="8">
    <location>
        <position position="107"/>
    </location>
    <ligand>
        <name>shikimate</name>
        <dbReference type="ChEBI" id="CHEBI:36208"/>
    </ligand>
</feature>
<dbReference type="EMBL" id="BEDT01000002">
    <property type="protein sequence ID" value="GAX47451.1"/>
    <property type="molecule type" value="Genomic_DNA"/>
</dbReference>
<dbReference type="GO" id="GO:0008652">
    <property type="term" value="P:amino acid biosynthetic process"/>
    <property type="evidence" value="ECO:0007669"/>
    <property type="project" value="UniProtKB-KW"/>
</dbReference>
<dbReference type="GO" id="GO:0019632">
    <property type="term" value="P:shikimate metabolic process"/>
    <property type="evidence" value="ECO:0007669"/>
    <property type="project" value="InterPro"/>
</dbReference>
<evidence type="ECO:0000313" key="13">
    <source>
        <dbReference type="Proteomes" id="UP000218689"/>
    </source>
</evidence>
<dbReference type="EC" id="1.1.1.25" evidence="2 8"/>
<dbReference type="Pfam" id="PF18317">
    <property type="entry name" value="SDH_C"/>
    <property type="match status" value="1"/>
</dbReference>
<comment type="catalytic activity">
    <reaction evidence="7 8">
        <text>shikimate + NADP(+) = 3-dehydroshikimate + NADPH + H(+)</text>
        <dbReference type="Rhea" id="RHEA:17737"/>
        <dbReference type="ChEBI" id="CHEBI:15378"/>
        <dbReference type="ChEBI" id="CHEBI:16630"/>
        <dbReference type="ChEBI" id="CHEBI:36208"/>
        <dbReference type="ChEBI" id="CHEBI:57783"/>
        <dbReference type="ChEBI" id="CHEBI:58349"/>
        <dbReference type="EC" id="1.1.1.25"/>
    </reaction>
</comment>
<evidence type="ECO:0000259" key="10">
    <source>
        <dbReference type="Pfam" id="PF08501"/>
    </source>
</evidence>
<organism evidence="12 13">
    <name type="scientific">Pseudolactococcus reticulitermitis</name>
    <dbReference type="NCBI Taxonomy" id="2025039"/>
    <lineage>
        <taxon>Bacteria</taxon>
        <taxon>Bacillati</taxon>
        <taxon>Bacillota</taxon>
        <taxon>Bacilli</taxon>
        <taxon>Lactobacillales</taxon>
        <taxon>Streptococcaceae</taxon>
        <taxon>Pseudolactococcus</taxon>
    </lineage>
</organism>
<dbReference type="GO" id="GO:0050661">
    <property type="term" value="F:NADP binding"/>
    <property type="evidence" value="ECO:0007669"/>
    <property type="project" value="InterPro"/>
</dbReference>
<feature type="binding site" evidence="8">
    <location>
        <position position="216"/>
    </location>
    <ligand>
        <name>shikimate</name>
        <dbReference type="ChEBI" id="CHEBI:36208"/>
    </ligand>
</feature>
<dbReference type="Pfam" id="PF01488">
    <property type="entry name" value="Shikimate_DH"/>
    <property type="match status" value="1"/>
</dbReference>